<feature type="compositionally biased region" description="Acidic residues" evidence="1">
    <location>
        <begin position="85"/>
        <end position="94"/>
    </location>
</feature>
<organism evidence="2 3">
    <name type="scientific">Glomus cerebriforme</name>
    <dbReference type="NCBI Taxonomy" id="658196"/>
    <lineage>
        <taxon>Eukaryota</taxon>
        <taxon>Fungi</taxon>
        <taxon>Fungi incertae sedis</taxon>
        <taxon>Mucoromycota</taxon>
        <taxon>Glomeromycotina</taxon>
        <taxon>Glomeromycetes</taxon>
        <taxon>Glomerales</taxon>
        <taxon>Glomeraceae</taxon>
        <taxon>Glomus</taxon>
    </lineage>
</organism>
<keyword evidence="3" id="KW-1185">Reference proteome</keyword>
<feature type="region of interest" description="Disordered" evidence="1">
    <location>
        <begin position="71"/>
        <end position="95"/>
    </location>
</feature>
<proteinExistence type="predicted"/>
<sequence length="116" mass="13686">MPYKHQGAKFSEVFKNIINQMKNIVIKVHQKIQKLIQKMKKKKSCLSYSQNMQTAIDNQIKLSDSTSVLREEIPDNYSKNKSIDDNEDEEEPPENEIIFNGNFIYLIKNVYQELFL</sequence>
<comment type="caution">
    <text evidence="2">The sequence shown here is derived from an EMBL/GenBank/DDBJ whole genome shotgun (WGS) entry which is preliminary data.</text>
</comment>
<accession>A0A397TDW7</accession>
<evidence type="ECO:0000313" key="2">
    <source>
        <dbReference type="EMBL" id="RIA93084.1"/>
    </source>
</evidence>
<protein>
    <submittedName>
        <fullName evidence="2">Uncharacterized protein</fullName>
    </submittedName>
</protein>
<dbReference type="EMBL" id="QKYT01000112">
    <property type="protein sequence ID" value="RIA93084.1"/>
    <property type="molecule type" value="Genomic_DNA"/>
</dbReference>
<evidence type="ECO:0000313" key="3">
    <source>
        <dbReference type="Proteomes" id="UP000265703"/>
    </source>
</evidence>
<reference evidence="2 3" key="1">
    <citation type="submission" date="2018-06" db="EMBL/GenBank/DDBJ databases">
        <title>Comparative genomics reveals the genomic features of Rhizophagus irregularis, R. cerebriforme, R. diaphanum and Gigaspora rosea, and their symbiotic lifestyle signature.</title>
        <authorList>
            <person name="Morin E."/>
            <person name="San Clemente H."/>
            <person name="Chen E.C.H."/>
            <person name="De La Providencia I."/>
            <person name="Hainaut M."/>
            <person name="Kuo A."/>
            <person name="Kohler A."/>
            <person name="Murat C."/>
            <person name="Tang N."/>
            <person name="Roy S."/>
            <person name="Loubradou J."/>
            <person name="Henrissat B."/>
            <person name="Grigoriev I.V."/>
            <person name="Corradi N."/>
            <person name="Roux C."/>
            <person name="Martin F.M."/>
        </authorList>
    </citation>
    <scope>NUCLEOTIDE SEQUENCE [LARGE SCALE GENOMIC DNA]</scope>
    <source>
        <strain evidence="2 3">DAOM 227022</strain>
    </source>
</reference>
<name>A0A397TDW7_9GLOM</name>
<gene>
    <name evidence="2" type="ORF">C1645_735854</name>
</gene>
<dbReference type="Proteomes" id="UP000265703">
    <property type="component" value="Unassembled WGS sequence"/>
</dbReference>
<evidence type="ECO:0000256" key="1">
    <source>
        <dbReference type="SAM" id="MobiDB-lite"/>
    </source>
</evidence>
<dbReference type="AlphaFoldDB" id="A0A397TDW7"/>